<dbReference type="Proteomes" id="UP000629438">
    <property type="component" value="Unassembled WGS sequence"/>
</dbReference>
<reference evidence="3" key="1">
    <citation type="submission" date="2019-09" db="EMBL/GenBank/DDBJ databases">
        <title>Bird 10,000 Genomes (B10K) Project - Family phase.</title>
        <authorList>
            <person name="Zhang G."/>
        </authorList>
    </citation>
    <scope>NUCLEOTIDE SEQUENCE</scope>
    <source>
        <strain evidence="3">B10K-DU-012-47</strain>
    </source>
</reference>
<dbReference type="OrthoDB" id="19300at2759"/>
<dbReference type="GO" id="GO:0007165">
    <property type="term" value="P:signal transduction"/>
    <property type="evidence" value="ECO:0007669"/>
    <property type="project" value="InterPro"/>
</dbReference>
<accession>A0A850ZML0</accession>
<dbReference type="InterPro" id="IPR001217">
    <property type="entry name" value="STAT"/>
</dbReference>
<organism evidence="3 4">
    <name type="scientific">Tichodroma muraria</name>
    <dbReference type="NCBI Taxonomy" id="237442"/>
    <lineage>
        <taxon>Eukaryota</taxon>
        <taxon>Metazoa</taxon>
        <taxon>Chordata</taxon>
        <taxon>Craniata</taxon>
        <taxon>Vertebrata</taxon>
        <taxon>Euteleostomi</taxon>
        <taxon>Archelosauria</taxon>
        <taxon>Archosauria</taxon>
        <taxon>Dinosauria</taxon>
        <taxon>Saurischia</taxon>
        <taxon>Theropoda</taxon>
        <taxon>Coelurosauria</taxon>
        <taxon>Aves</taxon>
        <taxon>Neognathae</taxon>
        <taxon>Neoaves</taxon>
        <taxon>Telluraves</taxon>
        <taxon>Australaves</taxon>
        <taxon>Passeriformes</taxon>
        <taxon>Sittidae</taxon>
        <taxon>Tichodroma</taxon>
    </lineage>
</organism>
<feature type="domain" description="STAT transcription factor all-alpha" evidence="2">
    <location>
        <begin position="21"/>
        <end position="88"/>
    </location>
</feature>
<dbReference type="AlphaFoldDB" id="A0A850ZML0"/>
<dbReference type="EMBL" id="WAAG01084409">
    <property type="protein sequence ID" value="NWI06594.1"/>
    <property type="molecule type" value="Genomic_DNA"/>
</dbReference>
<protein>
    <submittedName>
        <fullName evidence="3">STAT4 protein</fullName>
    </submittedName>
</protein>
<sequence>QGPLEKSLQNSVVSERQRNVEHKVSAIKNSAQMTDQDVKYLEDLQEEFDFRYKTIQSLEQNDKNSALIKQEMLALQAMLNTLDYKRKVSGNVLSYV</sequence>
<name>A0A850ZML0_9PASS</name>
<feature type="non-terminal residue" evidence="3">
    <location>
        <position position="1"/>
    </location>
</feature>
<keyword evidence="1" id="KW-0727">SH2 domain</keyword>
<evidence type="ECO:0000313" key="3">
    <source>
        <dbReference type="EMBL" id="NWI06594.1"/>
    </source>
</evidence>
<gene>
    <name evidence="3" type="primary">Stat4</name>
    <name evidence="3" type="ORF">TICMUR_R12189</name>
</gene>
<dbReference type="InterPro" id="IPR013800">
    <property type="entry name" value="STAT_TF_alpha"/>
</dbReference>
<dbReference type="InterPro" id="IPR015988">
    <property type="entry name" value="STAT_TF_CC"/>
</dbReference>
<dbReference type="Pfam" id="PF01017">
    <property type="entry name" value="STAT_alpha"/>
    <property type="match status" value="1"/>
</dbReference>
<dbReference type="Gene3D" id="1.20.1050.20">
    <property type="entry name" value="STAT transcription factor, all-alpha domain"/>
    <property type="match status" value="1"/>
</dbReference>
<keyword evidence="4" id="KW-1185">Reference proteome</keyword>
<feature type="non-terminal residue" evidence="3">
    <location>
        <position position="96"/>
    </location>
</feature>
<evidence type="ECO:0000256" key="1">
    <source>
        <dbReference type="ARBA" id="ARBA00022999"/>
    </source>
</evidence>
<comment type="caution">
    <text evidence="3">The sequence shown here is derived from an EMBL/GenBank/DDBJ whole genome shotgun (WGS) entry which is preliminary data.</text>
</comment>
<proteinExistence type="predicted"/>
<dbReference type="PANTHER" id="PTHR11801">
    <property type="entry name" value="SIGNAL TRANSDUCER AND ACTIVATOR OF TRANSCRIPTION"/>
    <property type="match status" value="1"/>
</dbReference>
<evidence type="ECO:0000313" key="4">
    <source>
        <dbReference type="Proteomes" id="UP000629438"/>
    </source>
</evidence>
<dbReference type="SUPFAM" id="SSF47655">
    <property type="entry name" value="STAT"/>
    <property type="match status" value="1"/>
</dbReference>
<dbReference type="GO" id="GO:0003700">
    <property type="term" value="F:DNA-binding transcription factor activity"/>
    <property type="evidence" value="ECO:0007669"/>
    <property type="project" value="InterPro"/>
</dbReference>
<evidence type="ECO:0000259" key="2">
    <source>
        <dbReference type="Pfam" id="PF01017"/>
    </source>
</evidence>